<dbReference type="InterPro" id="IPR001853">
    <property type="entry name" value="DSBA-like_thioredoxin_dom"/>
</dbReference>
<dbReference type="EMBL" id="CASHTH010004040">
    <property type="protein sequence ID" value="CAI8052781.1"/>
    <property type="molecule type" value="Genomic_DNA"/>
</dbReference>
<dbReference type="Proteomes" id="UP001174909">
    <property type="component" value="Unassembled WGS sequence"/>
</dbReference>
<evidence type="ECO:0000259" key="1">
    <source>
        <dbReference type="Pfam" id="PF01323"/>
    </source>
</evidence>
<dbReference type="GO" id="GO:0018845">
    <property type="term" value="F:2-hydroxychromene-2-carboxylate isomerase activity"/>
    <property type="evidence" value="ECO:0007669"/>
    <property type="project" value="InterPro"/>
</dbReference>
<feature type="domain" description="DSBA-like thioredoxin" evidence="1">
    <location>
        <begin position="231"/>
        <end position="424"/>
    </location>
</feature>
<accession>A0AA35XHQ4</accession>
<dbReference type="GO" id="GO:1901170">
    <property type="term" value="P:naphthalene catabolic process"/>
    <property type="evidence" value="ECO:0007669"/>
    <property type="project" value="InterPro"/>
</dbReference>
<comment type="caution">
    <text evidence="2">The sequence shown here is derived from an EMBL/GenBank/DDBJ whole genome shotgun (WGS) entry which is preliminary data.</text>
</comment>
<dbReference type="GO" id="GO:0005777">
    <property type="term" value="C:peroxisome"/>
    <property type="evidence" value="ECO:0007669"/>
    <property type="project" value="TreeGrafter"/>
</dbReference>
<keyword evidence="3" id="KW-1185">Reference proteome</keyword>
<dbReference type="SUPFAM" id="SSF52833">
    <property type="entry name" value="Thioredoxin-like"/>
    <property type="match status" value="2"/>
</dbReference>
<dbReference type="PANTHER" id="PTHR42943">
    <property type="entry name" value="GLUTATHIONE S-TRANSFERASE KAPPA"/>
    <property type="match status" value="1"/>
</dbReference>
<dbReference type="AlphaFoldDB" id="A0AA35XHQ4"/>
<sequence length="436" mass="48292">MRTAGNQEPGKMSGSRVIFYYDVVCPFAYMASRLVEAMAQRTGADVVWRPVLLGGMYDLIKAPQGKSGSATHTMSPAKLKMQAEDLRRQLARRGVPYRDPTHFPQKTVYAMRILAGVKDQRTRIALSHDLYRAHFCEDRNLGDPSCLREIASGHGVDVEALVQSTAASQQLRHNTTEVVERGGFGVPSFYVNGRLFWGTDRMFFVERALGMRGVAPERLTTPPSSGGAAKLSFYFDYSSPWAYVGFMRLGSLVESVAPVQVNIEYVSILLGALFKETGTPSVPLTTMSTQKQTYYQQDMEDWCDFAGVDLNFPDVFPIRSVLPLRATLASQCDPAIIQTLYLAAWRDNKNIGDSDVCHRVLQEAGFDADRLLCDASSEPVKKQLFANTSRAVSDGVCGTPSYQVNNRNMVIWGQDKQSTVEDLLCGWSDISTAAKL</sequence>
<dbReference type="PANTHER" id="PTHR42943:SF2">
    <property type="entry name" value="GLUTATHIONE S-TRANSFERASE KAPPA 1"/>
    <property type="match status" value="1"/>
</dbReference>
<organism evidence="2 3">
    <name type="scientific">Geodia barretti</name>
    <name type="common">Barrett's horny sponge</name>
    <dbReference type="NCBI Taxonomy" id="519541"/>
    <lineage>
        <taxon>Eukaryota</taxon>
        <taxon>Metazoa</taxon>
        <taxon>Porifera</taxon>
        <taxon>Demospongiae</taxon>
        <taxon>Heteroscleromorpha</taxon>
        <taxon>Tetractinellida</taxon>
        <taxon>Astrophorina</taxon>
        <taxon>Geodiidae</taxon>
        <taxon>Geodia</taxon>
    </lineage>
</organism>
<dbReference type="InterPro" id="IPR051924">
    <property type="entry name" value="GST_Kappa/NadH"/>
</dbReference>
<dbReference type="GO" id="GO:0005739">
    <property type="term" value="C:mitochondrion"/>
    <property type="evidence" value="ECO:0007669"/>
    <property type="project" value="TreeGrafter"/>
</dbReference>
<dbReference type="GO" id="GO:0004602">
    <property type="term" value="F:glutathione peroxidase activity"/>
    <property type="evidence" value="ECO:0007669"/>
    <property type="project" value="TreeGrafter"/>
</dbReference>
<dbReference type="CDD" id="cd03022">
    <property type="entry name" value="DsbA_HCCA_Iso"/>
    <property type="match status" value="2"/>
</dbReference>
<proteinExistence type="predicted"/>
<dbReference type="Pfam" id="PF01323">
    <property type="entry name" value="DSBA"/>
    <property type="match status" value="2"/>
</dbReference>
<evidence type="ECO:0000313" key="3">
    <source>
        <dbReference type="Proteomes" id="UP001174909"/>
    </source>
</evidence>
<dbReference type="GO" id="GO:0006749">
    <property type="term" value="P:glutathione metabolic process"/>
    <property type="evidence" value="ECO:0007669"/>
    <property type="project" value="TreeGrafter"/>
</dbReference>
<protein>
    <submittedName>
        <fullName evidence="2">2-hydroxychromene-2-carboxylate isomerase</fullName>
    </submittedName>
</protein>
<feature type="domain" description="DSBA-like thioredoxin" evidence="1">
    <location>
        <begin position="17"/>
        <end position="209"/>
    </location>
</feature>
<dbReference type="GO" id="GO:0004364">
    <property type="term" value="F:glutathione transferase activity"/>
    <property type="evidence" value="ECO:0007669"/>
    <property type="project" value="TreeGrafter"/>
</dbReference>
<name>A0AA35XHQ4_GEOBA</name>
<dbReference type="InterPro" id="IPR036249">
    <property type="entry name" value="Thioredoxin-like_sf"/>
</dbReference>
<dbReference type="InterPro" id="IPR044087">
    <property type="entry name" value="NahD-like"/>
</dbReference>
<dbReference type="Gene3D" id="3.40.30.10">
    <property type="entry name" value="Glutaredoxin"/>
    <property type="match status" value="2"/>
</dbReference>
<gene>
    <name evidence="2" type="ORF">GBAR_LOCUS28886</name>
</gene>
<keyword evidence="2" id="KW-0413">Isomerase</keyword>
<evidence type="ECO:0000313" key="2">
    <source>
        <dbReference type="EMBL" id="CAI8052781.1"/>
    </source>
</evidence>
<reference evidence="2" key="1">
    <citation type="submission" date="2023-03" db="EMBL/GenBank/DDBJ databases">
        <authorList>
            <person name="Steffen K."/>
            <person name="Cardenas P."/>
        </authorList>
    </citation>
    <scope>NUCLEOTIDE SEQUENCE</scope>
</reference>